<feature type="transmembrane region" description="Helical" evidence="1">
    <location>
        <begin position="123"/>
        <end position="141"/>
    </location>
</feature>
<dbReference type="PANTHER" id="PTHR34835:SF34">
    <property type="entry name" value="OS08G0555500 PROTEIN"/>
    <property type="match status" value="1"/>
</dbReference>
<name>A0A803M294_CHEQI</name>
<evidence type="ECO:0000313" key="3">
    <source>
        <dbReference type="Proteomes" id="UP000596660"/>
    </source>
</evidence>
<feature type="transmembrane region" description="Helical" evidence="1">
    <location>
        <begin position="59"/>
        <end position="79"/>
    </location>
</feature>
<organism evidence="2 3">
    <name type="scientific">Chenopodium quinoa</name>
    <name type="common">Quinoa</name>
    <dbReference type="NCBI Taxonomy" id="63459"/>
    <lineage>
        <taxon>Eukaryota</taxon>
        <taxon>Viridiplantae</taxon>
        <taxon>Streptophyta</taxon>
        <taxon>Embryophyta</taxon>
        <taxon>Tracheophyta</taxon>
        <taxon>Spermatophyta</taxon>
        <taxon>Magnoliopsida</taxon>
        <taxon>eudicotyledons</taxon>
        <taxon>Gunneridae</taxon>
        <taxon>Pentapetalae</taxon>
        <taxon>Caryophyllales</taxon>
        <taxon>Chenopodiaceae</taxon>
        <taxon>Chenopodioideae</taxon>
        <taxon>Atripliceae</taxon>
        <taxon>Chenopodium</taxon>
    </lineage>
</organism>
<reference evidence="2" key="1">
    <citation type="journal article" date="2017" name="Nature">
        <title>The genome of Chenopodium quinoa.</title>
        <authorList>
            <person name="Jarvis D.E."/>
            <person name="Ho Y.S."/>
            <person name="Lightfoot D.J."/>
            <person name="Schmoeckel S.M."/>
            <person name="Li B."/>
            <person name="Borm T.J.A."/>
            <person name="Ohyanagi H."/>
            <person name="Mineta K."/>
            <person name="Michell C.T."/>
            <person name="Saber N."/>
            <person name="Kharbatia N.M."/>
            <person name="Rupper R.R."/>
            <person name="Sharp A.R."/>
            <person name="Dally N."/>
            <person name="Boughton B.A."/>
            <person name="Woo Y.H."/>
            <person name="Gao G."/>
            <person name="Schijlen E.G.W.M."/>
            <person name="Guo X."/>
            <person name="Momin A.A."/>
            <person name="Negrao S."/>
            <person name="Al-Babili S."/>
            <person name="Gehring C."/>
            <person name="Roessner U."/>
            <person name="Jung C."/>
            <person name="Murphy K."/>
            <person name="Arold S.T."/>
            <person name="Gojobori T."/>
            <person name="van der Linden C.G."/>
            <person name="van Loo E.N."/>
            <person name="Jellen E.N."/>
            <person name="Maughan P.J."/>
            <person name="Tester M."/>
        </authorList>
    </citation>
    <scope>NUCLEOTIDE SEQUENCE [LARGE SCALE GENOMIC DNA]</scope>
    <source>
        <strain evidence="2">cv. PI 614886</strain>
    </source>
</reference>
<dbReference type="Proteomes" id="UP000596660">
    <property type="component" value="Unplaced"/>
</dbReference>
<proteinExistence type="predicted"/>
<keyword evidence="1" id="KW-0472">Membrane</keyword>
<dbReference type="EnsemblPlants" id="AUR62022342-RA">
    <property type="protein sequence ID" value="AUR62022342-RA:cds"/>
    <property type="gene ID" value="AUR62022342"/>
</dbReference>
<keyword evidence="3" id="KW-1185">Reference proteome</keyword>
<evidence type="ECO:0000256" key="1">
    <source>
        <dbReference type="SAM" id="Phobius"/>
    </source>
</evidence>
<keyword evidence="1" id="KW-1133">Transmembrane helix</keyword>
<keyword evidence="1" id="KW-0812">Transmembrane</keyword>
<reference evidence="2" key="2">
    <citation type="submission" date="2021-03" db="UniProtKB">
        <authorList>
            <consortium name="EnsemblPlants"/>
        </authorList>
    </citation>
    <scope>IDENTIFICATION</scope>
</reference>
<sequence>MEIGDDEEKINLVKSLCDAYGAGPKKETISLKAAFVVLYPLDSENKPLPLVTKYDEEELMIAFLIVVLGKLLCTMTNYFNLAASLTPSLTVATEASEYDWCTFIIEWLCDTAHRFQEKFLRDGFRSGCGGSFLFVMIFYLVHLHRKLVEWGVFPRVKVWNSLEIRAALMDDKLTRDKYGKLLTCLVYALDKAYGEEHSLVLRDVDCFGRTVSIVTQP</sequence>
<dbReference type="Gramene" id="AUR62022342-RA">
    <property type="protein sequence ID" value="AUR62022342-RA:cds"/>
    <property type="gene ID" value="AUR62022342"/>
</dbReference>
<accession>A0A803M294</accession>
<dbReference type="AlphaFoldDB" id="A0A803M294"/>
<protein>
    <submittedName>
        <fullName evidence="2">Uncharacterized protein</fullName>
    </submittedName>
</protein>
<dbReference type="PANTHER" id="PTHR34835">
    <property type="entry name" value="OS07G0283600 PROTEIN-RELATED"/>
    <property type="match status" value="1"/>
</dbReference>
<evidence type="ECO:0000313" key="2">
    <source>
        <dbReference type="EnsemblPlants" id="AUR62022342-RA:cds"/>
    </source>
</evidence>